<name>A0A177N3I7_9GAMM</name>
<dbReference type="EMBL" id="LUUK01000220">
    <property type="protein sequence ID" value="OAI12536.1"/>
    <property type="molecule type" value="Genomic_DNA"/>
</dbReference>
<dbReference type="STRING" id="702114.A1355_14400"/>
<reference evidence="3" key="1">
    <citation type="submission" date="2016-03" db="EMBL/GenBank/DDBJ databases">
        <authorList>
            <person name="Heylen K."/>
            <person name="De Vos P."/>
            <person name="Vekeman B."/>
        </authorList>
    </citation>
    <scope>NUCLEOTIDE SEQUENCE [LARGE SCALE GENOMIC DNA]</scope>
    <source>
        <strain evidence="3">R-45383</strain>
    </source>
</reference>
<dbReference type="InterPro" id="IPR038475">
    <property type="entry name" value="RecG_C_sf"/>
</dbReference>
<dbReference type="GO" id="GO:0004386">
    <property type="term" value="F:helicase activity"/>
    <property type="evidence" value="ECO:0007669"/>
    <property type="project" value="UniProtKB-KW"/>
</dbReference>
<sequence>MRSAVELFEELNAVDESSRIEAKRASELGKSVMQTVIAFANEPGLDGGYLLLGANWKTNDKGDVVYWAEGLSDLDKVQKDLATQCSTMLNVVVRPEMQIETVGGKPVLVVYVPESDMSQKPIYAKATGLPRGAYRRIGSTDQHCVDEDLWVLRGETQPQAGPDMVVIREASRDDIDPLAVTEYRRLRADANPEAEELAYGDDDLLEAICALKRIDGELRPTLAGIVLFGKSLALRRLMPALRIDYIRVPGMQWVEDPDDRFITTLDLRKPLMLALRQMQNTILDELPKGFRLDDGEMQSRQEPVLPRKVIREALANAAMHRSYQIHSPVQIIRYSNRIEVINPGFSLKDMADLGKPGSRLRNPAIAAVLHDLHWAETKGSGIRTMRRLSADAGLPLPEFNSDRQRNEFKATLFLHHLLTEDDYRWLKSLAGDTLSGEDAKVLIYARETGAVDNTACRDFSGLDTLMASQVLRRLRDRGLLVKQGSGSRTYYTLQAAVVEPDLHPEQARVPFDNEPPLMEGCKLADEGCKLDLATLPPELATLLLTSVNNLSREALRDLIVRLCAWQPLTGEQLATLLNKDRHYLRNKHLTPMVGNAQLSLRYPESAKHPHQAYLAPDRNKEQDA</sequence>
<dbReference type="Pfam" id="PF04326">
    <property type="entry name" value="SLFN_AlbA_2"/>
    <property type="match status" value="1"/>
</dbReference>
<proteinExistence type="predicted"/>
<keyword evidence="2" id="KW-0378">Hydrolase</keyword>
<protein>
    <submittedName>
        <fullName evidence="2">ATP-dependent DNA helicase RecG</fullName>
    </submittedName>
</protein>
<keyword evidence="2" id="KW-0067">ATP-binding</keyword>
<dbReference type="PANTHER" id="PTHR30595:SF6">
    <property type="entry name" value="SCHLAFEN ALBA-2 DOMAIN-CONTAINING PROTEIN"/>
    <property type="match status" value="1"/>
</dbReference>
<keyword evidence="3" id="KW-1185">Reference proteome</keyword>
<dbReference type="InterPro" id="IPR007421">
    <property type="entry name" value="Schlafen_AlbA_2_dom"/>
</dbReference>
<keyword evidence="2" id="KW-0347">Helicase</keyword>
<accession>A0A177N3I7</accession>
<evidence type="ECO:0000313" key="2">
    <source>
        <dbReference type="EMBL" id="OAI12536.1"/>
    </source>
</evidence>
<dbReference type="Proteomes" id="UP000077628">
    <property type="component" value="Unassembled WGS sequence"/>
</dbReference>
<dbReference type="PANTHER" id="PTHR30595">
    <property type="entry name" value="GLPR-RELATED TRANSCRIPTIONAL REPRESSOR"/>
    <property type="match status" value="1"/>
</dbReference>
<dbReference type="Gene3D" id="3.30.950.30">
    <property type="entry name" value="Schlafen, AAA domain"/>
    <property type="match status" value="1"/>
</dbReference>
<dbReference type="RefSeq" id="WP_064031433.1">
    <property type="nucleotide sequence ID" value="NZ_LUUK01000220.1"/>
</dbReference>
<dbReference type="OrthoDB" id="34589at2"/>
<comment type="caution">
    <text evidence="2">The sequence shown here is derived from an EMBL/GenBank/DDBJ whole genome shotgun (WGS) entry which is preliminary data.</text>
</comment>
<dbReference type="Pfam" id="PF13749">
    <property type="entry name" value="HATPase_c_4"/>
    <property type="match status" value="1"/>
</dbReference>
<organism evidence="2 3">
    <name type="scientific">Methylomonas koyamae</name>
    <dbReference type="NCBI Taxonomy" id="702114"/>
    <lineage>
        <taxon>Bacteria</taxon>
        <taxon>Pseudomonadati</taxon>
        <taxon>Pseudomonadota</taxon>
        <taxon>Gammaproteobacteria</taxon>
        <taxon>Methylococcales</taxon>
        <taxon>Methylococcaceae</taxon>
        <taxon>Methylomonas</taxon>
    </lineage>
</organism>
<evidence type="ECO:0000259" key="1">
    <source>
        <dbReference type="Pfam" id="PF04326"/>
    </source>
</evidence>
<evidence type="ECO:0000313" key="3">
    <source>
        <dbReference type="Proteomes" id="UP000077628"/>
    </source>
</evidence>
<keyword evidence="2" id="KW-0547">Nucleotide-binding</keyword>
<feature type="domain" description="Schlafen AlbA-2" evidence="1">
    <location>
        <begin position="16"/>
        <end position="144"/>
    </location>
</feature>
<dbReference type="InterPro" id="IPR038461">
    <property type="entry name" value="Schlafen_AlbA_2_dom_sf"/>
</dbReference>
<gene>
    <name evidence="2" type="ORF">A1355_14400</name>
</gene>
<dbReference type="AlphaFoldDB" id="A0A177N3I7"/>
<dbReference type="Gene3D" id="3.30.565.60">
    <property type="match status" value="1"/>
</dbReference>